<feature type="compositionally biased region" description="Basic and acidic residues" evidence="1">
    <location>
        <begin position="244"/>
        <end position="335"/>
    </location>
</feature>
<accession>A0ABR1H340</accession>
<sequence>MPYTSKRFTEYQQHWAHRPVVTFSRPCSSSASDSRLPDVFTEDGAKKFCDLNFKHVSWDDLDEPTRDEFIKLAPEVRRLMTIKFGTVHLFAARIWRIIDAAIFQKTDTKSIKWTRDYFKYQDGMLKELRKLNPTAPHSHFTEMWQQWDWLSVCLHDEMIDSLETPGVVSLRPYMEDQISLDCFQQVIVDGIGPLFPKNLCNISKDILRRLGYFFISWETQFSFSKDYHYFLTDEEEAEMEDDAGEHGKVVKKEVEMKDDDAKELSKADEKEIGMEGGDEEHGKVVKEDDDAEKSRKVVKEEVEREGDAAEERIKAGKAEKDKSAKDRLSVDDARPTKRRGLRSASHK</sequence>
<dbReference type="EMBL" id="JAZAVK010000240">
    <property type="protein sequence ID" value="KAK7415469.1"/>
    <property type="molecule type" value="Genomic_DNA"/>
</dbReference>
<feature type="compositionally biased region" description="Basic residues" evidence="1">
    <location>
        <begin position="336"/>
        <end position="347"/>
    </location>
</feature>
<reference evidence="2 3" key="1">
    <citation type="journal article" date="2025" name="Microbiol. Resour. Announc.">
        <title>Draft genome sequences for Neonectria magnoliae and Neonectria punicea, canker pathogens of Liriodendron tulipifera and Acer saccharum in West Virginia.</title>
        <authorList>
            <person name="Petronek H.M."/>
            <person name="Kasson M.T."/>
            <person name="Metheny A.M."/>
            <person name="Stauder C.M."/>
            <person name="Lovett B."/>
            <person name="Lynch S.C."/>
            <person name="Garnas J.R."/>
            <person name="Kasson L.R."/>
            <person name="Stajich J.E."/>
        </authorList>
    </citation>
    <scope>NUCLEOTIDE SEQUENCE [LARGE SCALE GENOMIC DNA]</scope>
    <source>
        <strain evidence="2 3">NRRL 64651</strain>
    </source>
</reference>
<evidence type="ECO:0000313" key="2">
    <source>
        <dbReference type="EMBL" id="KAK7415469.1"/>
    </source>
</evidence>
<dbReference type="Proteomes" id="UP001498421">
    <property type="component" value="Unassembled WGS sequence"/>
</dbReference>
<proteinExistence type="predicted"/>
<evidence type="ECO:0000256" key="1">
    <source>
        <dbReference type="SAM" id="MobiDB-lite"/>
    </source>
</evidence>
<feature type="region of interest" description="Disordered" evidence="1">
    <location>
        <begin position="238"/>
        <end position="347"/>
    </location>
</feature>
<keyword evidence="3" id="KW-1185">Reference proteome</keyword>
<gene>
    <name evidence="2" type="ORF">QQZ08_012336</name>
</gene>
<protein>
    <submittedName>
        <fullName evidence="2">Uncharacterized protein</fullName>
    </submittedName>
</protein>
<evidence type="ECO:0000313" key="3">
    <source>
        <dbReference type="Proteomes" id="UP001498421"/>
    </source>
</evidence>
<comment type="caution">
    <text evidence="2">The sequence shown here is derived from an EMBL/GenBank/DDBJ whole genome shotgun (WGS) entry which is preliminary data.</text>
</comment>
<organism evidence="2 3">
    <name type="scientific">Neonectria magnoliae</name>
    <dbReference type="NCBI Taxonomy" id="2732573"/>
    <lineage>
        <taxon>Eukaryota</taxon>
        <taxon>Fungi</taxon>
        <taxon>Dikarya</taxon>
        <taxon>Ascomycota</taxon>
        <taxon>Pezizomycotina</taxon>
        <taxon>Sordariomycetes</taxon>
        <taxon>Hypocreomycetidae</taxon>
        <taxon>Hypocreales</taxon>
        <taxon>Nectriaceae</taxon>
        <taxon>Neonectria</taxon>
    </lineage>
</organism>
<name>A0ABR1H340_9HYPO</name>